<dbReference type="PROSITE" id="PS50126">
    <property type="entry name" value="S1"/>
    <property type="match status" value="1"/>
</dbReference>
<dbReference type="PANTHER" id="PTHR10724:SF10">
    <property type="entry name" value="S1 RNA-BINDING DOMAIN-CONTAINING PROTEIN 1"/>
    <property type="match status" value="1"/>
</dbReference>
<sequence>MDNFISNKGFSTVCTMLECNPETLRFIIHGLSQTIGYDIRADFSKPLFREGIMSINDLSVNTHLTGRVTNVTTFGAFVDIGVGHDGLLHKSVIPSSKELGAGDIIDVVCINVNKTNNRIQLRLS</sequence>
<dbReference type="AlphaFoldDB" id="A0A7D9M404"/>
<reference evidence="1" key="1">
    <citation type="submission" date="2020-04" db="EMBL/GenBank/DDBJ databases">
        <authorList>
            <person name="Alioto T."/>
            <person name="Alioto T."/>
            <person name="Gomez Garrido J."/>
        </authorList>
    </citation>
    <scope>NUCLEOTIDE SEQUENCE</scope>
    <source>
        <strain evidence="1">A484AB</strain>
    </source>
</reference>
<accession>A0A7D9M404</accession>
<protein>
    <submittedName>
        <fullName evidence="1">S1 RNA-binding domain-containing 1</fullName>
    </submittedName>
</protein>
<dbReference type="Pfam" id="PF00575">
    <property type="entry name" value="S1"/>
    <property type="match status" value="1"/>
</dbReference>
<dbReference type="InterPro" id="IPR050437">
    <property type="entry name" value="Ribos_protein_bS1-like"/>
</dbReference>
<dbReference type="OrthoDB" id="995477at2759"/>
<evidence type="ECO:0000313" key="1">
    <source>
        <dbReference type="EMBL" id="CAB4041475.1"/>
    </source>
</evidence>
<dbReference type="InterPro" id="IPR012340">
    <property type="entry name" value="NA-bd_OB-fold"/>
</dbReference>
<proteinExistence type="predicted"/>
<dbReference type="SUPFAM" id="SSF50249">
    <property type="entry name" value="Nucleic acid-binding proteins"/>
    <property type="match status" value="1"/>
</dbReference>
<dbReference type="Proteomes" id="UP001152795">
    <property type="component" value="Unassembled WGS sequence"/>
</dbReference>
<dbReference type="GO" id="GO:0003735">
    <property type="term" value="F:structural constituent of ribosome"/>
    <property type="evidence" value="ECO:0007669"/>
    <property type="project" value="TreeGrafter"/>
</dbReference>
<dbReference type="SMART" id="SM00316">
    <property type="entry name" value="S1"/>
    <property type="match status" value="1"/>
</dbReference>
<keyword evidence="2" id="KW-1185">Reference proteome</keyword>
<name>A0A7D9M404_PARCT</name>
<dbReference type="InterPro" id="IPR003029">
    <property type="entry name" value="S1_domain"/>
</dbReference>
<dbReference type="EMBL" id="CACRXK020028389">
    <property type="protein sequence ID" value="CAB4041475.1"/>
    <property type="molecule type" value="Genomic_DNA"/>
</dbReference>
<dbReference type="Gene3D" id="2.40.50.140">
    <property type="entry name" value="Nucleic acid-binding proteins"/>
    <property type="match status" value="1"/>
</dbReference>
<dbReference type="GO" id="GO:0006412">
    <property type="term" value="P:translation"/>
    <property type="evidence" value="ECO:0007669"/>
    <property type="project" value="TreeGrafter"/>
</dbReference>
<evidence type="ECO:0000313" key="2">
    <source>
        <dbReference type="Proteomes" id="UP001152795"/>
    </source>
</evidence>
<dbReference type="PANTHER" id="PTHR10724">
    <property type="entry name" value="30S RIBOSOMAL PROTEIN S1"/>
    <property type="match status" value="1"/>
</dbReference>
<comment type="caution">
    <text evidence="1">The sequence shown here is derived from an EMBL/GenBank/DDBJ whole genome shotgun (WGS) entry which is preliminary data.</text>
</comment>
<dbReference type="GO" id="GO:0003729">
    <property type="term" value="F:mRNA binding"/>
    <property type="evidence" value="ECO:0007669"/>
    <property type="project" value="TreeGrafter"/>
</dbReference>
<gene>
    <name evidence="1" type="ORF">PACLA_8A066041</name>
</gene>
<organism evidence="1 2">
    <name type="scientific">Paramuricea clavata</name>
    <name type="common">Red gorgonian</name>
    <name type="synonym">Violescent sea-whip</name>
    <dbReference type="NCBI Taxonomy" id="317549"/>
    <lineage>
        <taxon>Eukaryota</taxon>
        <taxon>Metazoa</taxon>
        <taxon>Cnidaria</taxon>
        <taxon>Anthozoa</taxon>
        <taxon>Octocorallia</taxon>
        <taxon>Malacalcyonacea</taxon>
        <taxon>Plexauridae</taxon>
        <taxon>Paramuricea</taxon>
    </lineage>
</organism>